<dbReference type="Proteomes" id="UP000479710">
    <property type="component" value="Unassembled WGS sequence"/>
</dbReference>
<dbReference type="EMBL" id="SPHZ02000005">
    <property type="protein sequence ID" value="KAF0917753.1"/>
    <property type="molecule type" value="Genomic_DNA"/>
</dbReference>
<evidence type="ECO:0000313" key="3">
    <source>
        <dbReference type="Proteomes" id="UP000479710"/>
    </source>
</evidence>
<feature type="compositionally biased region" description="Low complexity" evidence="1">
    <location>
        <begin position="55"/>
        <end position="69"/>
    </location>
</feature>
<dbReference type="AlphaFoldDB" id="A0A6G1E1E7"/>
<reference evidence="2 3" key="1">
    <citation type="submission" date="2019-11" db="EMBL/GenBank/DDBJ databases">
        <title>Whole genome sequence of Oryza granulata.</title>
        <authorList>
            <person name="Li W."/>
        </authorList>
    </citation>
    <scope>NUCLEOTIDE SEQUENCE [LARGE SCALE GENOMIC DNA]</scope>
    <source>
        <strain evidence="3">cv. Menghai</strain>
        <tissue evidence="2">Leaf</tissue>
    </source>
</reference>
<gene>
    <name evidence="2" type="ORF">E2562_021248</name>
</gene>
<proteinExistence type="predicted"/>
<dbReference type="PROSITE" id="PS51257">
    <property type="entry name" value="PROKAR_LIPOPROTEIN"/>
    <property type="match status" value="1"/>
</dbReference>
<accession>A0A6G1E1E7</accession>
<evidence type="ECO:0000313" key="2">
    <source>
        <dbReference type="EMBL" id="KAF0917753.1"/>
    </source>
</evidence>
<protein>
    <submittedName>
        <fullName evidence="2">Uncharacterized protein</fullName>
    </submittedName>
</protein>
<evidence type="ECO:0000256" key="1">
    <source>
        <dbReference type="SAM" id="MobiDB-lite"/>
    </source>
</evidence>
<organism evidence="2 3">
    <name type="scientific">Oryza meyeriana var. granulata</name>
    <dbReference type="NCBI Taxonomy" id="110450"/>
    <lineage>
        <taxon>Eukaryota</taxon>
        <taxon>Viridiplantae</taxon>
        <taxon>Streptophyta</taxon>
        <taxon>Embryophyta</taxon>
        <taxon>Tracheophyta</taxon>
        <taxon>Spermatophyta</taxon>
        <taxon>Magnoliopsida</taxon>
        <taxon>Liliopsida</taxon>
        <taxon>Poales</taxon>
        <taxon>Poaceae</taxon>
        <taxon>BOP clade</taxon>
        <taxon>Oryzoideae</taxon>
        <taxon>Oryzeae</taxon>
        <taxon>Oryzinae</taxon>
        <taxon>Oryza</taxon>
        <taxon>Oryza meyeriana</taxon>
    </lineage>
</organism>
<feature type="region of interest" description="Disordered" evidence="1">
    <location>
        <begin position="37"/>
        <end position="100"/>
    </location>
</feature>
<keyword evidence="3" id="KW-1185">Reference proteome</keyword>
<name>A0A6G1E1E7_9ORYZ</name>
<sequence>MGRGVRTQHPNPLHALVSLSCAAAAGLLPQLRLRRHEGCLSSPDPSKGHPPAVASSSSLKSRSVQQRRPPSSRDDQIWPLPAVASSPTQQPDLGGVSRGE</sequence>
<comment type="caution">
    <text evidence="2">The sequence shown here is derived from an EMBL/GenBank/DDBJ whole genome shotgun (WGS) entry which is preliminary data.</text>
</comment>